<evidence type="ECO:0000313" key="3">
    <source>
        <dbReference type="Proteomes" id="UP000266188"/>
    </source>
</evidence>
<dbReference type="GO" id="GO:0003887">
    <property type="term" value="F:DNA-directed DNA polymerase activity"/>
    <property type="evidence" value="ECO:0007669"/>
    <property type="project" value="TreeGrafter"/>
</dbReference>
<dbReference type="EMBL" id="MVGC01003289">
    <property type="protein sequence ID" value="RJE16668.1"/>
    <property type="molecule type" value="Genomic_DNA"/>
</dbReference>
<dbReference type="Proteomes" id="UP000266188">
    <property type="component" value="Unassembled WGS sequence"/>
</dbReference>
<dbReference type="PANTHER" id="PTHR45990">
    <property type="entry name" value="DNA REPAIR PROTEIN REV1"/>
    <property type="match status" value="1"/>
</dbReference>
<dbReference type="GO" id="GO:0017125">
    <property type="term" value="F:deoxycytidyl transferase activity"/>
    <property type="evidence" value="ECO:0007669"/>
    <property type="project" value="TreeGrafter"/>
</dbReference>
<dbReference type="Pfam" id="PF16589">
    <property type="entry name" value="BRCT_2"/>
    <property type="match status" value="1"/>
</dbReference>
<protein>
    <submittedName>
        <fullName evidence="2">Repair protein</fullName>
    </submittedName>
</protein>
<dbReference type="InterPro" id="IPR036420">
    <property type="entry name" value="BRCT_dom_sf"/>
</dbReference>
<comment type="caution">
    <text evidence="2">The sequence shown here is derived from an EMBL/GenBank/DDBJ whole genome shotgun (WGS) entry which is preliminary data.</text>
</comment>
<gene>
    <name evidence="2" type="ORF">PHISCL_10995</name>
</gene>
<evidence type="ECO:0000313" key="2">
    <source>
        <dbReference type="EMBL" id="RJE16668.1"/>
    </source>
</evidence>
<dbReference type="GO" id="GO:0070987">
    <property type="term" value="P:error-free translesion synthesis"/>
    <property type="evidence" value="ECO:0007669"/>
    <property type="project" value="TreeGrafter"/>
</dbReference>
<dbReference type="OrthoDB" id="427711at2759"/>
<dbReference type="GO" id="GO:0042276">
    <property type="term" value="P:error-prone translesion synthesis"/>
    <property type="evidence" value="ECO:0007669"/>
    <property type="project" value="TreeGrafter"/>
</dbReference>
<feature type="non-terminal residue" evidence="2">
    <location>
        <position position="1"/>
    </location>
</feature>
<feature type="domain" description="BRCT" evidence="1">
    <location>
        <begin position="1"/>
        <end position="67"/>
    </location>
</feature>
<dbReference type="SUPFAM" id="SSF52113">
    <property type="entry name" value="BRCT domain"/>
    <property type="match status" value="1"/>
</dbReference>
<proteinExistence type="predicted"/>
<evidence type="ECO:0000259" key="1">
    <source>
        <dbReference type="PROSITE" id="PS50172"/>
    </source>
</evidence>
<organism evidence="2 3">
    <name type="scientific">Aspergillus sclerotialis</name>
    <dbReference type="NCBI Taxonomy" id="2070753"/>
    <lineage>
        <taxon>Eukaryota</taxon>
        <taxon>Fungi</taxon>
        <taxon>Dikarya</taxon>
        <taxon>Ascomycota</taxon>
        <taxon>Pezizomycotina</taxon>
        <taxon>Eurotiomycetes</taxon>
        <taxon>Eurotiomycetidae</taxon>
        <taxon>Eurotiales</taxon>
        <taxon>Aspergillaceae</taxon>
        <taxon>Aspergillus</taxon>
        <taxon>Aspergillus subgen. Polypaecilum</taxon>
    </lineage>
</organism>
<name>A0A3A2Z0M4_9EURO</name>
<dbReference type="InterPro" id="IPR001357">
    <property type="entry name" value="BRCT_dom"/>
</dbReference>
<accession>A0A3A2Z0M4</accession>
<sequence length="82" mass="9397">DLHRLIVSHGGGFLQYLDGKTTATHIIASSLTPKKREEFRRYRVVKPAWVMDSIKAGRLLPWDDFRVVDEGQSQKVLKFDNG</sequence>
<dbReference type="PROSITE" id="PS50172">
    <property type="entry name" value="BRCT"/>
    <property type="match status" value="1"/>
</dbReference>
<reference evidence="3" key="1">
    <citation type="submission" date="2017-02" db="EMBL/GenBank/DDBJ databases">
        <authorList>
            <person name="Tafer H."/>
            <person name="Lopandic K."/>
        </authorList>
    </citation>
    <scope>NUCLEOTIDE SEQUENCE [LARGE SCALE GENOMIC DNA]</scope>
    <source>
        <strain evidence="3">CBS 366.77</strain>
    </source>
</reference>
<dbReference type="STRING" id="2070753.A0A3A2Z0M4"/>
<dbReference type="AlphaFoldDB" id="A0A3A2Z0M4"/>
<dbReference type="GO" id="GO:0005634">
    <property type="term" value="C:nucleus"/>
    <property type="evidence" value="ECO:0007669"/>
    <property type="project" value="TreeGrafter"/>
</dbReference>
<dbReference type="Gene3D" id="3.40.50.10190">
    <property type="entry name" value="BRCT domain"/>
    <property type="match status" value="1"/>
</dbReference>
<dbReference type="PANTHER" id="PTHR45990:SF1">
    <property type="entry name" value="DNA REPAIR PROTEIN REV1"/>
    <property type="match status" value="1"/>
</dbReference>
<keyword evidence="3" id="KW-1185">Reference proteome</keyword>